<evidence type="ECO:0000313" key="1">
    <source>
        <dbReference type="EMBL" id="MBX65473.1"/>
    </source>
</evidence>
<accession>A0A2P2QEN9</accession>
<proteinExistence type="predicted"/>
<reference evidence="1" key="1">
    <citation type="submission" date="2018-02" db="EMBL/GenBank/DDBJ databases">
        <title>Rhizophora mucronata_Transcriptome.</title>
        <authorList>
            <person name="Meera S.P."/>
            <person name="Sreeshan A."/>
            <person name="Augustine A."/>
        </authorList>
    </citation>
    <scope>NUCLEOTIDE SEQUENCE</scope>
    <source>
        <tissue evidence="1">Leaf</tissue>
    </source>
</reference>
<protein>
    <submittedName>
        <fullName evidence="1">Uncharacterized protein</fullName>
    </submittedName>
</protein>
<sequence length="35" mass="4011">MTRMNTSTVAFAMKRSLLSLIVMHWGHNCAFDNLI</sequence>
<dbReference type="EMBL" id="GGEC01084989">
    <property type="protein sequence ID" value="MBX65473.1"/>
    <property type="molecule type" value="Transcribed_RNA"/>
</dbReference>
<name>A0A2P2QEN9_RHIMU</name>
<organism evidence="1">
    <name type="scientific">Rhizophora mucronata</name>
    <name type="common">Asiatic mangrove</name>
    <dbReference type="NCBI Taxonomy" id="61149"/>
    <lineage>
        <taxon>Eukaryota</taxon>
        <taxon>Viridiplantae</taxon>
        <taxon>Streptophyta</taxon>
        <taxon>Embryophyta</taxon>
        <taxon>Tracheophyta</taxon>
        <taxon>Spermatophyta</taxon>
        <taxon>Magnoliopsida</taxon>
        <taxon>eudicotyledons</taxon>
        <taxon>Gunneridae</taxon>
        <taxon>Pentapetalae</taxon>
        <taxon>rosids</taxon>
        <taxon>fabids</taxon>
        <taxon>Malpighiales</taxon>
        <taxon>Rhizophoraceae</taxon>
        <taxon>Rhizophora</taxon>
    </lineage>
</organism>
<dbReference type="AlphaFoldDB" id="A0A2P2QEN9"/>